<proteinExistence type="predicted"/>
<protein>
    <submittedName>
        <fullName evidence="2">Sensor domain-containing diguanylate cyclase</fullName>
        <ecNumber evidence="2">2.7.7.65</ecNumber>
    </submittedName>
</protein>
<dbReference type="NCBIfam" id="TIGR00254">
    <property type="entry name" value="GGDEF"/>
    <property type="match status" value="1"/>
</dbReference>
<name>A0ABU9XIF5_9BACI</name>
<dbReference type="Pfam" id="PF01590">
    <property type="entry name" value="GAF"/>
    <property type="match status" value="1"/>
</dbReference>
<dbReference type="RefSeq" id="WP_345825566.1">
    <property type="nucleotide sequence ID" value="NZ_JBDIML010000004.1"/>
</dbReference>
<dbReference type="InterPro" id="IPR003018">
    <property type="entry name" value="GAF"/>
</dbReference>
<organism evidence="2 3">
    <name type="scientific">Ornithinibacillus xuwenensis</name>
    <dbReference type="NCBI Taxonomy" id="3144668"/>
    <lineage>
        <taxon>Bacteria</taxon>
        <taxon>Bacillati</taxon>
        <taxon>Bacillota</taxon>
        <taxon>Bacilli</taxon>
        <taxon>Bacillales</taxon>
        <taxon>Bacillaceae</taxon>
        <taxon>Ornithinibacillus</taxon>
    </lineage>
</organism>
<dbReference type="SMART" id="SM00267">
    <property type="entry name" value="GGDEF"/>
    <property type="match status" value="1"/>
</dbReference>
<dbReference type="InterPro" id="IPR000160">
    <property type="entry name" value="GGDEF_dom"/>
</dbReference>
<dbReference type="GO" id="GO:0052621">
    <property type="term" value="F:diguanylate cyclase activity"/>
    <property type="evidence" value="ECO:0007669"/>
    <property type="project" value="UniProtKB-EC"/>
</dbReference>
<dbReference type="Pfam" id="PF00990">
    <property type="entry name" value="GGDEF"/>
    <property type="match status" value="1"/>
</dbReference>
<dbReference type="EC" id="2.7.7.65" evidence="2"/>
<dbReference type="InterPro" id="IPR029787">
    <property type="entry name" value="Nucleotide_cyclase"/>
</dbReference>
<evidence type="ECO:0000313" key="3">
    <source>
        <dbReference type="Proteomes" id="UP001444625"/>
    </source>
</evidence>
<sequence>MGYKTTKDLLELVNTVIEGKLLFVGKIQADTFTVMETLDNNTGINLPEKSTFDLKESYCQQIYFGNREPMIINDSFNHAFTSNLNVTRDLNIHSYIGVPIFYNNGEMYGTLCAVDSKTAHYTEKDIDILVKFSNLFSYVIELEKQMTLDTLTGLLNRNYLFNHFDYMSNQGSILLLDLDGFKQVNDKYGHDVGDLVLIEVGNRIRQTIDHADIAIRFGGDEFVIVLPNQTDSHSTAETARKLTDRLADWSNFDYQIHVSASIGIVPFPQEGNDLRSLLKKADSAMYQAKLNGKNTFQLYNDLDAKV</sequence>
<keyword evidence="2" id="KW-0808">Transferase</keyword>
<evidence type="ECO:0000313" key="2">
    <source>
        <dbReference type="EMBL" id="MEN2768082.1"/>
    </source>
</evidence>
<dbReference type="Gene3D" id="3.30.70.270">
    <property type="match status" value="1"/>
</dbReference>
<dbReference type="Proteomes" id="UP001444625">
    <property type="component" value="Unassembled WGS sequence"/>
</dbReference>
<accession>A0ABU9XIF5</accession>
<dbReference type="InterPro" id="IPR052163">
    <property type="entry name" value="DGC-Regulatory_Protein"/>
</dbReference>
<dbReference type="CDD" id="cd01949">
    <property type="entry name" value="GGDEF"/>
    <property type="match status" value="1"/>
</dbReference>
<dbReference type="EMBL" id="JBDIML010000004">
    <property type="protein sequence ID" value="MEN2768082.1"/>
    <property type="molecule type" value="Genomic_DNA"/>
</dbReference>
<reference evidence="2 3" key="1">
    <citation type="submission" date="2024-05" db="EMBL/GenBank/DDBJ databases">
        <authorList>
            <person name="Haq I."/>
            <person name="Ullah Z."/>
            <person name="Ahmad R."/>
            <person name="Li M."/>
            <person name="Tong Y."/>
        </authorList>
    </citation>
    <scope>NUCLEOTIDE SEQUENCE [LARGE SCALE GENOMIC DNA]</scope>
    <source>
        <strain evidence="2 3">16A2E</strain>
    </source>
</reference>
<gene>
    <name evidence="2" type="ORF">ABC228_12945</name>
</gene>
<dbReference type="PANTHER" id="PTHR46663">
    <property type="entry name" value="DIGUANYLATE CYCLASE DGCT-RELATED"/>
    <property type="match status" value="1"/>
</dbReference>
<dbReference type="SMART" id="SM00065">
    <property type="entry name" value="GAF"/>
    <property type="match status" value="1"/>
</dbReference>
<evidence type="ECO:0000259" key="1">
    <source>
        <dbReference type="PROSITE" id="PS50887"/>
    </source>
</evidence>
<dbReference type="InterPro" id="IPR043128">
    <property type="entry name" value="Rev_trsase/Diguanyl_cyclase"/>
</dbReference>
<dbReference type="SUPFAM" id="SSF55781">
    <property type="entry name" value="GAF domain-like"/>
    <property type="match status" value="1"/>
</dbReference>
<dbReference type="PROSITE" id="PS50887">
    <property type="entry name" value="GGDEF"/>
    <property type="match status" value="1"/>
</dbReference>
<comment type="caution">
    <text evidence="2">The sequence shown here is derived from an EMBL/GenBank/DDBJ whole genome shotgun (WGS) entry which is preliminary data.</text>
</comment>
<dbReference type="InterPro" id="IPR029016">
    <property type="entry name" value="GAF-like_dom_sf"/>
</dbReference>
<dbReference type="SUPFAM" id="SSF55073">
    <property type="entry name" value="Nucleotide cyclase"/>
    <property type="match status" value="1"/>
</dbReference>
<dbReference type="Gene3D" id="3.30.450.40">
    <property type="match status" value="1"/>
</dbReference>
<keyword evidence="3" id="KW-1185">Reference proteome</keyword>
<dbReference type="PANTHER" id="PTHR46663:SF4">
    <property type="entry name" value="DIGUANYLATE CYCLASE DGCT-RELATED"/>
    <property type="match status" value="1"/>
</dbReference>
<feature type="domain" description="GGDEF" evidence="1">
    <location>
        <begin position="169"/>
        <end position="301"/>
    </location>
</feature>
<keyword evidence="2" id="KW-0548">Nucleotidyltransferase</keyword>